<gene>
    <name evidence="3" type="ORF">LCGC14_1922570</name>
</gene>
<sequence>MRNAIIVGLVLAISATAWADWRPGDDHKMHWPQLPDFQGWDVNATNPKILADDWRCSQSGDVTDVHFWGSWQGNLVGEIENIHLSIHKDIPAAGPNDFSRPGDLLGEWDISPTDTRVTIVRMPTSPQGWYDPNTGVWTPNDHTLWYQYNIVGLGAAGEDLVFQNVGEIYWLDITFDVLPMEIPGPGPNDPPEIIQPLWGWKTADMLAYPDGTPTQANHFQDDAVWADLGGGAALVWNPLEDQEGVSFDLAFVITPEPATMTVMGLGAIAVLVRRRKRRS</sequence>
<dbReference type="Pfam" id="PF25470">
    <property type="entry name" value="DUF7901"/>
    <property type="match status" value="1"/>
</dbReference>
<feature type="domain" description="DUF7901" evidence="2">
    <location>
        <begin position="29"/>
        <end position="254"/>
    </location>
</feature>
<dbReference type="NCBIfam" id="TIGR02595">
    <property type="entry name" value="PEP_CTERM"/>
    <property type="match status" value="1"/>
</dbReference>
<dbReference type="InterPro" id="IPR057223">
    <property type="entry name" value="DUF7901"/>
</dbReference>
<dbReference type="AlphaFoldDB" id="A0A0F9IN35"/>
<protein>
    <recommendedName>
        <fullName evidence="2">DUF7901 domain-containing protein</fullName>
    </recommendedName>
</protein>
<comment type="caution">
    <text evidence="3">The sequence shown here is derived from an EMBL/GenBank/DDBJ whole genome shotgun (WGS) entry which is preliminary data.</text>
</comment>
<evidence type="ECO:0000259" key="2">
    <source>
        <dbReference type="Pfam" id="PF25470"/>
    </source>
</evidence>
<dbReference type="EMBL" id="LAZR01020503">
    <property type="protein sequence ID" value="KKL88652.1"/>
    <property type="molecule type" value="Genomic_DNA"/>
</dbReference>
<evidence type="ECO:0000313" key="3">
    <source>
        <dbReference type="EMBL" id="KKL88652.1"/>
    </source>
</evidence>
<feature type="transmembrane region" description="Helical" evidence="1">
    <location>
        <begin position="249"/>
        <end position="272"/>
    </location>
</feature>
<accession>A0A0F9IN35</accession>
<keyword evidence="1" id="KW-0812">Transmembrane</keyword>
<reference evidence="3" key="1">
    <citation type="journal article" date="2015" name="Nature">
        <title>Complex archaea that bridge the gap between prokaryotes and eukaryotes.</title>
        <authorList>
            <person name="Spang A."/>
            <person name="Saw J.H."/>
            <person name="Jorgensen S.L."/>
            <person name="Zaremba-Niedzwiedzka K."/>
            <person name="Martijn J."/>
            <person name="Lind A.E."/>
            <person name="van Eijk R."/>
            <person name="Schleper C."/>
            <person name="Guy L."/>
            <person name="Ettema T.J."/>
        </authorList>
    </citation>
    <scope>NUCLEOTIDE SEQUENCE</scope>
</reference>
<proteinExistence type="predicted"/>
<name>A0A0F9IN35_9ZZZZ</name>
<keyword evidence="1" id="KW-0472">Membrane</keyword>
<organism evidence="3">
    <name type="scientific">marine sediment metagenome</name>
    <dbReference type="NCBI Taxonomy" id="412755"/>
    <lineage>
        <taxon>unclassified sequences</taxon>
        <taxon>metagenomes</taxon>
        <taxon>ecological metagenomes</taxon>
    </lineage>
</organism>
<keyword evidence="1" id="KW-1133">Transmembrane helix</keyword>
<evidence type="ECO:0000256" key="1">
    <source>
        <dbReference type="SAM" id="Phobius"/>
    </source>
</evidence>
<dbReference type="InterPro" id="IPR013424">
    <property type="entry name" value="Ice-binding_C"/>
</dbReference>